<feature type="compositionally biased region" description="Basic and acidic residues" evidence="1">
    <location>
        <begin position="92"/>
        <end position="102"/>
    </location>
</feature>
<organism evidence="2 3">
    <name type="scientific">Paenibacillus spongiae</name>
    <dbReference type="NCBI Taxonomy" id="2909671"/>
    <lineage>
        <taxon>Bacteria</taxon>
        <taxon>Bacillati</taxon>
        <taxon>Bacillota</taxon>
        <taxon>Bacilli</taxon>
        <taxon>Bacillales</taxon>
        <taxon>Paenibacillaceae</taxon>
        <taxon>Paenibacillus</taxon>
    </lineage>
</organism>
<sequence length="102" mass="11252">MFGMMVETLRLLGRGPHRIDPSIIVRIGYPTDQPLDGLRRFYDYNQADIMMNPRTGKPLCIPYGLLNDADALHPAKHGSSANIATEAPVPASHEERLKIGAV</sequence>
<dbReference type="RefSeq" id="WP_258386524.1">
    <property type="nucleotide sequence ID" value="NZ_CP091430.1"/>
</dbReference>
<evidence type="ECO:0000313" key="2">
    <source>
        <dbReference type="EMBL" id="UVI30460.1"/>
    </source>
</evidence>
<keyword evidence="3" id="KW-1185">Reference proteome</keyword>
<dbReference type="EMBL" id="CP091430">
    <property type="protein sequence ID" value="UVI30460.1"/>
    <property type="molecule type" value="Genomic_DNA"/>
</dbReference>
<protein>
    <submittedName>
        <fullName evidence="2">Uncharacterized protein</fullName>
    </submittedName>
</protein>
<reference evidence="2" key="1">
    <citation type="submission" date="2022-01" db="EMBL/GenBank/DDBJ databases">
        <title>Paenibacillus spongiae sp. nov., isolated from marine sponge.</title>
        <authorList>
            <person name="Li Z."/>
            <person name="Zhang M."/>
        </authorList>
    </citation>
    <scope>NUCLEOTIDE SEQUENCE</scope>
    <source>
        <strain evidence="2">PHS-Z3</strain>
    </source>
</reference>
<evidence type="ECO:0000256" key="1">
    <source>
        <dbReference type="SAM" id="MobiDB-lite"/>
    </source>
</evidence>
<evidence type="ECO:0000313" key="3">
    <source>
        <dbReference type="Proteomes" id="UP001057877"/>
    </source>
</evidence>
<proteinExistence type="predicted"/>
<gene>
    <name evidence="2" type="ORF">L1F29_00780</name>
</gene>
<feature type="region of interest" description="Disordered" evidence="1">
    <location>
        <begin position="77"/>
        <end position="102"/>
    </location>
</feature>
<dbReference type="Proteomes" id="UP001057877">
    <property type="component" value="Chromosome"/>
</dbReference>
<accession>A0ABY5SCK6</accession>
<name>A0ABY5SCK6_9BACL</name>